<dbReference type="EMBL" id="ARZY01000009">
    <property type="protein sequence ID" value="EWH10706.1"/>
    <property type="molecule type" value="Genomic_DNA"/>
</dbReference>
<dbReference type="PATRIC" id="fig|1328313.3.peg.1361"/>
<dbReference type="eggNOG" id="COG2207">
    <property type="taxonomic scope" value="Bacteria"/>
</dbReference>
<proteinExistence type="predicted"/>
<dbReference type="InterPro" id="IPR018062">
    <property type="entry name" value="HTH_AraC-typ_CS"/>
</dbReference>
<keyword evidence="2" id="KW-0238">DNA-binding</keyword>
<evidence type="ECO:0000259" key="4">
    <source>
        <dbReference type="PROSITE" id="PS01124"/>
    </source>
</evidence>
<dbReference type="PROSITE" id="PS01124">
    <property type="entry name" value="HTH_ARAC_FAMILY_2"/>
    <property type="match status" value="1"/>
</dbReference>
<dbReference type="STRING" id="1328313.DS2_06636"/>
<keyword evidence="1" id="KW-0805">Transcription regulation</keyword>
<dbReference type="PANTHER" id="PTHR43280:SF2">
    <property type="entry name" value="HTH-TYPE TRANSCRIPTIONAL REGULATOR EXSA"/>
    <property type="match status" value="1"/>
</dbReference>
<feature type="domain" description="HTH araC/xylS-type" evidence="4">
    <location>
        <begin position="179"/>
        <end position="280"/>
    </location>
</feature>
<dbReference type="PANTHER" id="PTHR43280">
    <property type="entry name" value="ARAC-FAMILY TRANSCRIPTIONAL REGULATOR"/>
    <property type="match status" value="1"/>
</dbReference>
<dbReference type="Pfam" id="PF12833">
    <property type="entry name" value="HTH_18"/>
    <property type="match status" value="1"/>
</dbReference>
<reference evidence="5 6" key="1">
    <citation type="journal article" date="2014" name="Genome Announc.">
        <title>Draft Genome Sequence of the Agar-Degrading Bacterium Catenovulum sp. Strain DS-2, Isolated from Intestines of Haliotis diversicolor.</title>
        <authorList>
            <person name="Shan D."/>
            <person name="Li X."/>
            <person name="Gu Z."/>
            <person name="Wei G."/>
            <person name="Gao Z."/>
            <person name="Shao Z."/>
        </authorList>
    </citation>
    <scope>NUCLEOTIDE SEQUENCE [LARGE SCALE GENOMIC DNA]</scope>
    <source>
        <strain evidence="5 6">DS-2</strain>
    </source>
</reference>
<dbReference type="PROSITE" id="PS00041">
    <property type="entry name" value="HTH_ARAC_FAMILY_1"/>
    <property type="match status" value="1"/>
</dbReference>
<dbReference type="Gene3D" id="1.10.10.60">
    <property type="entry name" value="Homeodomain-like"/>
    <property type="match status" value="2"/>
</dbReference>
<dbReference type="AlphaFoldDB" id="W7QFN6"/>
<comment type="caution">
    <text evidence="5">The sequence shown here is derived from an EMBL/GenBank/DDBJ whole genome shotgun (WGS) entry which is preliminary data.</text>
</comment>
<keyword evidence="6" id="KW-1185">Reference proteome</keyword>
<evidence type="ECO:0000256" key="1">
    <source>
        <dbReference type="ARBA" id="ARBA00023015"/>
    </source>
</evidence>
<name>W7QFN6_9ALTE</name>
<dbReference type="SUPFAM" id="SSF46689">
    <property type="entry name" value="Homeodomain-like"/>
    <property type="match status" value="2"/>
</dbReference>
<gene>
    <name evidence="5" type="ORF">DS2_06636</name>
</gene>
<dbReference type="SMART" id="SM00342">
    <property type="entry name" value="HTH_ARAC"/>
    <property type="match status" value="1"/>
</dbReference>
<organism evidence="5 6">
    <name type="scientific">Catenovulum agarivorans DS-2</name>
    <dbReference type="NCBI Taxonomy" id="1328313"/>
    <lineage>
        <taxon>Bacteria</taxon>
        <taxon>Pseudomonadati</taxon>
        <taxon>Pseudomonadota</taxon>
        <taxon>Gammaproteobacteria</taxon>
        <taxon>Alteromonadales</taxon>
        <taxon>Alteromonadaceae</taxon>
        <taxon>Catenovulum</taxon>
    </lineage>
</organism>
<sequence length="288" mass="33876">MAKQKVYCEPFCIQKGYNFEVHHVSYESNLGYSCFMHFHEVHEIIIFEQIDGIYFYSQGQSQLQDHDIVFTPSMETHDFELEDKAKSWFIIQFLPAFLTNEKLHNVEAFFQQGMHLRMSAEHFKALSTQVKWLHEAYQQDPQGDKSNTLLKLILLWISEHAKPVQSVKSQGINQTQGYERLLPVVELFKKQSTVELQLEQAADLCHLSPSYFSRLFKSVFRCNYSEYANRHKLYNAARMLSQSKMSITDIAFELNFSTPSHFIALFKKQFGVTPKKYKMQLEQRLNKD</sequence>
<protein>
    <submittedName>
        <fullName evidence="5">AraC family transcriptional regulator</fullName>
    </submittedName>
</protein>
<dbReference type="GO" id="GO:0043565">
    <property type="term" value="F:sequence-specific DNA binding"/>
    <property type="evidence" value="ECO:0007669"/>
    <property type="project" value="InterPro"/>
</dbReference>
<evidence type="ECO:0000256" key="3">
    <source>
        <dbReference type="ARBA" id="ARBA00023163"/>
    </source>
</evidence>
<dbReference type="SUPFAM" id="SSF51215">
    <property type="entry name" value="Regulatory protein AraC"/>
    <property type="match status" value="1"/>
</dbReference>
<dbReference type="InterPro" id="IPR009057">
    <property type="entry name" value="Homeodomain-like_sf"/>
</dbReference>
<dbReference type="InterPro" id="IPR018060">
    <property type="entry name" value="HTH_AraC"/>
</dbReference>
<dbReference type="InterPro" id="IPR037923">
    <property type="entry name" value="HTH-like"/>
</dbReference>
<evidence type="ECO:0000313" key="6">
    <source>
        <dbReference type="Proteomes" id="UP000019276"/>
    </source>
</evidence>
<keyword evidence="3" id="KW-0804">Transcription</keyword>
<dbReference type="InterPro" id="IPR020449">
    <property type="entry name" value="Tscrpt_reg_AraC-type_HTH"/>
</dbReference>
<evidence type="ECO:0000313" key="5">
    <source>
        <dbReference type="EMBL" id="EWH10706.1"/>
    </source>
</evidence>
<dbReference type="PRINTS" id="PR00032">
    <property type="entry name" value="HTHARAC"/>
</dbReference>
<evidence type="ECO:0000256" key="2">
    <source>
        <dbReference type="ARBA" id="ARBA00023125"/>
    </source>
</evidence>
<accession>W7QFN6</accession>
<dbReference type="Proteomes" id="UP000019276">
    <property type="component" value="Unassembled WGS sequence"/>
</dbReference>
<dbReference type="GO" id="GO:0003700">
    <property type="term" value="F:DNA-binding transcription factor activity"/>
    <property type="evidence" value="ECO:0007669"/>
    <property type="project" value="InterPro"/>
</dbReference>